<dbReference type="SUPFAM" id="SSF74653">
    <property type="entry name" value="TolA/TonB C-terminal domain"/>
    <property type="match status" value="1"/>
</dbReference>
<evidence type="ECO:0000313" key="3">
    <source>
        <dbReference type="EMBL" id="SHF80337.1"/>
    </source>
</evidence>
<dbReference type="AlphaFoldDB" id="A0A1M5EMA5"/>
<evidence type="ECO:0000313" key="4">
    <source>
        <dbReference type="Proteomes" id="UP000184327"/>
    </source>
</evidence>
<dbReference type="EMBL" id="FQUZ01000043">
    <property type="protein sequence ID" value="SHF80337.1"/>
    <property type="molecule type" value="Genomic_DNA"/>
</dbReference>
<dbReference type="STRING" id="1122156.SAMN02745117_02624"/>
<evidence type="ECO:0000256" key="1">
    <source>
        <dbReference type="SAM" id="MobiDB-lite"/>
    </source>
</evidence>
<protein>
    <submittedName>
        <fullName evidence="3">Protein TonB</fullName>
    </submittedName>
</protein>
<feature type="region of interest" description="Disordered" evidence="1">
    <location>
        <begin position="75"/>
        <end position="102"/>
    </location>
</feature>
<keyword evidence="4" id="KW-1185">Reference proteome</keyword>
<proteinExistence type="predicted"/>
<dbReference type="Pfam" id="PF03544">
    <property type="entry name" value="TonB_C"/>
    <property type="match status" value="1"/>
</dbReference>
<evidence type="ECO:0000259" key="2">
    <source>
        <dbReference type="Pfam" id="PF03544"/>
    </source>
</evidence>
<dbReference type="OrthoDB" id="9803361at2"/>
<sequence>MKLPPFLRSLSAFQWALLASAGVHAVLLSIRFVSPDSFNRLFTNLPLEVILVNAQSTDRPENAKTLAQAALVGGGDASAGRATSPLPYSALESSGTDSEKVERKEVTTRDVQNNLLAQLRQQVADIPPLDPRKSEHTAAEIAQEERRLQLLRMLAEIERDVKTENERPRRRYTSPSTQDSILAIYLNTVRNTIAQRGTENFPLQDGKPIFGILVMEVLIHHDGSLISAQVMRSSGNPALDRRAEAIVEASAPFDVFTSEMRRSTDQLGFISSFEFRSDSTVHIKQEALSDEL</sequence>
<organism evidence="3 4">
    <name type="scientific">Lampropedia hyalina DSM 16112</name>
    <dbReference type="NCBI Taxonomy" id="1122156"/>
    <lineage>
        <taxon>Bacteria</taxon>
        <taxon>Pseudomonadati</taxon>
        <taxon>Pseudomonadota</taxon>
        <taxon>Betaproteobacteria</taxon>
        <taxon>Burkholderiales</taxon>
        <taxon>Comamonadaceae</taxon>
        <taxon>Lampropedia</taxon>
    </lineage>
</organism>
<dbReference type="InterPro" id="IPR037682">
    <property type="entry name" value="TonB_C"/>
</dbReference>
<dbReference type="Gene3D" id="3.30.1150.10">
    <property type="match status" value="1"/>
</dbReference>
<feature type="domain" description="TonB C-terminal" evidence="2">
    <location>
        <begin position="211"/>
        <end position="260"/>
    </location>
</feature>
<accession>A0A1M5EMA5</accession>
<reference evidence="3 4" key="1">
    <citation type="submission" date="2016-11" db="EMBL/GenBank/DDBJ databases">
        <authorList>
            <person name="Jaros S."/>
            <person name="Januszkiewicz K."/>
            <person name="Wedrychowicz H."/>
        </authorList>
    </citation>
    <scope>NUCLEOTIDE SEQUENCE [LARGE SCALE GENOMIC DNA]</scope>
    <source>
        <strain evidence="3 4">DSM 16112</strain>
    </source>
</reference>
<dbReference type="RefSeq" id="WP_073357123.1">
    <property type="nucleotide sequence ID" value="NZ_FQUZ01000043.1"/>
</dbReference>
<dbReference type="GO" id="GO:0055085">
    <property type="term" value="P:transmembrane transport"/>
    <property type="evidence" value="ECO:0007669"/>
    <property type="project" value="InterPro"/>
</dbReference>
<name>A0A1M5EMA5_9BURK</name>
<gene>
    <name evidence="3" type="ORF">SAMN02745117_02624</name>
</gene>
<dbReference type="Proteomes" id="UP000184327">
    <property type="component" value="Unassembled WGS sequence"/>
</dbReference>